<reference evidence="4 5" key="1">
    <citation type="submission" date="2019-04" db="EMBL/GenBank/DDBJ databases">
        <title>Complete genome sequencing of Piscirickettsia salmonis strain Psal-009.</title>
        <authorList>
            <person name="Schober I."/>
            <person name="Bunk B."/>
            <person name="Sproer C."/>
            <person name="Carril G.P."/>
            <person name="Riedel T."/>
            <person name="Flores-Herrera P.A."/>
            <person name="Nourdin-Galindo G."/>
            <person name="Marshall S.H."/>
            <person name="Overmann J."/>
        </authorList>
    </citation>
    <scope>NUCLEOTIDE SEQUENCE [LARGE SCALE GENOMIC DNA]</scope>
    <source>
        <strain evidence="4 5">Psal-009</strain>
    </source>
</reference>
<dbReference type="Pfam" id="PF00589">
    <property type="entry name" value="Phage_integrase"/>
    <property type="match status" value="1"/>
</dbReference>
<name>A0A9Q5VBP8_PISSA</name>
<dbReference type="PANTHER" id="PTHR34605">
    <property type="entry name" value="PHAGE_INTEGRASE DOMAIN-CONTAINING PROTEIN"/>
    <property type="match status" value="1"/>
</dbReference>
<keyword evidence="1" id="KW-0229">DNA integration</keyword>
<keyword evidence="3" id="KW-0233">DNA recombination</keyword>
<dbReference type="SUPFAM" id="SSF47823">
    <property type="entry name" value="lambda integrase-like, N-terminal domain"/>
    <property type="match status" value="1"/>
</dbReference>
<gene>
    <name evidence="4" type="primary">xerD</name>
    <name evidence="4" type="ORF">Psal009_01922</name>
</gene>
<sequence>MSSKQIKKIMTAESRTEISTTLSSSSRQFLENTLAQATKRGYAADLKIFFAWAEAHQTAAIPATAETIANFLADQASGVLSVWLRQESQLINGRPVSVATLRRRLAAIKYAHKLNKIEPSPTDTAEVRETLKGIRRTLGAKPNAKSALMSQDIQLLMRYIPETITGQRDRAILLLGFAGALRRSELTSLELSDIEVQENGMLVYIRSSKTDQEQQGQVIGIARSENKANCPVGAIEQWLQSSMILSGPIFRRIFANGKIAITTLSDRTIYNIVKNYCQLAGLDASRFGAHSLRRGFVTSAAKAKVDPFRIMAVTRHKRLETVKRYVDEANLINDYPGADLLK</sequence>
<dbReference type="GO" id="GO:0003677">
    <property type="term" value="F:DNA binding"/>
    <property type="evidence" value="ECO:0007669"/>
    <property type="project" value="UniProtKB-UniRule"/>
</dbReference>
<dbReference type="PROSITE" id="PS51900">
    <property type="entry name" value="CB"/>
    <property type="match status" value="1"/>
</dbReference>
<dbReference type="Gene3D" id="1.10.443.10">
    <property type="entry name" value="Intergrase catalytic core"/>
    <property type="match status" value="1"/>
</dbReference>
<keyword evidence="2" id="KW-0238">DNA-binding</keyword>
<dbReference type="GO" id="GO:0015074">
    <property type="term" value="P:DNA integration"/>
    <property type="evidence" value="ECO:0007669"/>
    <property type="project" value="UniProtKB-KW"/>
</dbReference>
<dbReference type="InterPro" id="IPR052925">
    <property type="entry name" value="Phage_Integrase-like_Recomb"/>
</dbReference>
<proteinExistence type="predicted"/>
<evidence type="ECO:0000256" key="2">
    <source>
        <dbReference type="ARBA" id="ARBA00023125"/>
    </source>
</evidence>
<dbReference type="GeneID" id="66741091"/>
<dbReference type="Gene3D" id="1.10.150.130">
    <property type="match status" value="1"/>
</dbReference>
<evidence type="ECO:0000256" key="3">
    <source>
        <dbReference type="ARBA" id="ARBA00023172"/>
    </source>
</evidence>
<dbReference type="InterPro" id="IPR013762">
    <property type="entry name" value="Integrase-like_cat_sf"/>
</dbReference>
<evidence type="ECO:0000313" key="5">
    <source>
        <dbReference type="Proteomes" id="UP000422232"/>
    </source>
</evidence>
<dbReference type="Proteomes" id="UP000422232">
    <property type="component" value="Chromosome"/>
</dbReference>
<evidence type="ECO:0000313" key="4">
    <source>
        <dbReference type="EMBL" id="QGO06020.1"/>
    </source>
</evidence>
<accession>A0A9Q5VBP8</accession>
<keyword evidence="5" id="KW-1185">Reference proteome</keyword>
<dbReference type="CDD" id="cd00799">
    <property type="entry name" value="INT_Cre_C"/>
    <property type="match status" value="1"/>
</dbReference>
<dbReference type="EMBL" id="CP038908">
    <property type="protein sequence ID" value="QGO06020.1"/>
    <property type="molecule type" value="Genomic_DNA"/>
</dbReference>
<dbReference type="InterPro" id="IPR044068">
    <property type="entry name" value="CB"/>
</dbReference>
<dbReference type="AlphaFoldDB" id="A0A9Q5VBP8"/>
<dbReference type="PANTHER" id="PTHR34605:SF3">
    <property type="entry name" value="P CELL-TYPE AGGLUTINATION PROTEIN MAP4-LIKE-RELATED"/>
    <property type="match status" value="1"/>
</dbReference>
<dbReference type="InterPro" id="IPR002104">
    <property type="entry name" value="Integrase_catalytic"/>
</dbReference>
<dbReference type="InterPro" id="IPR010998">
    <property type="entry name" value="Integrase_recombinase_N"/>
</dbReference>
<dbReference type="RefSeq" id="WP_016210837.1">
    <property type="nucleotide sequence ID" value="NZ_CP012413.1"/>
</dbReference>
<evidence type="ECO:0000256" key="1">
    <source>
        <dbReference type="ARBA" id="ARBA00022908"/>
    </source>
</evidence>
<dbReference type="GO" id="GO:0006310">
    <property type="term" value="P:DNA recombination"/>
    <property type="evidence" value="ECO:0007669"/>
    <property type="project" value="UniProtKB-KW"/>
</dbReference>
<protein>
    <submittedName>
        <fullName evidence="4">Tyrosine recombinase XerD</fullName>
    </submittedName>
</protein>
<dbReference type="InterPro" id="IPR011010">
    <property type="entry name" value="DNA_brk_join_enz"/>
</dbReference>
<dbReference type="PROSITE" id="PS51898">
    <property type="entry name" value="TYR_RECOMBINASE"/>
    <property type="match status" value="1"/>
</dbReference>
<dbReference type="SUPFAM" id="SSF56349">
    <property type="entry name" value="DNA breaking-rejoining enzymes"/>
    <property type="match status" value="1"/>
</dbReference>
<organism evidence="4 5">
    <name type="scientific">Piscirickettsia salmonis</name>
    <dbReference type="NCBI Taxonomy" id="1238"/>
    <lineage>
        <taxon>Bacteria</taxon>
        <taxon>Pseudomonadati</taxon>
        <taxon>Pseudomonadota</taxon>
        <taxon>Gammaproteobacteria</taxon>
        <taxon>Thiotrichales</taxon>
        <taxon>Piscirickettsiaceae</taxon>
        <taxon>Piscirickettsia</taxon>
    </lineage>
</organism>